<feature type="compositionally biased region" description="Low complexity" evidence="1">
    <location>
        <begin position="440"/>
        <end position="453"/>
    </location>
</feature>
<dbReference type="EMBL" id="JAVHNQ010000005">
    <property type="protein sequence ID" value="KAK6346992.1"/>
    <property type="molecule type" value="Genomic_DNA"/>
</dbReference>
<gene>
    <name evidence="2" type="ORF">TWF696_007084</name>
</gene>
<feature type="region of interest" description="Disordered" evidence="1">
    <location>
        <begin position="361"/>
        <end position="455"/>
    </location>
</feature>
<accession>A0AAV9UQT6</accession>
<name>A0AAV9UQT6_9PEZI</name>
<feature type="region of interest" description="Disordered" evidence="1">
    <location>
        <begin position="133"/>
        <end position="154"/>
    </location>
</feature>
<feature type="region of interest" description="Disordered" evidence="1">
    <location>
        <begin position="88"/>
        <end position="120"/>
    </location>
</feature>
<comment type="caution">
    <text evidence="2">The sequence shown here is derived from an EMBL/GenBank/DDBJ whole genome shotgun (WGS) entry which is preliminary data.</text>
</comment>
<evidence type="ECO:0000313" key="3">
    <source>
        <dbReference type="Proteomes" id="UP001375240"/>
    </source>
</evidence>
<organism evidence="2 3">
    <name type="scientific">Orbilia brochopaga</name>
    <dbReference type="NCBI Taxonomy" id="3140254"/>
    <lineage>
        <taxon>Eukaryota</taxon>
        <taxon>Fungi</taxon>
        <taxon>Dikarya</taxon>
        <taxon>Ascomycota</taxon>
        <taxon>Pezizomycotina</taxon>
        <taxon>Orbiliomycetes</taxon>
        <taxon>Orbiliales</taxon>
        <taxon>Orbiliaceae</taxon>
        <taxon>Orbilia</taxon>
    </lineage>
</organism>
<evidence type="ECO:0000313" key="2">
    <source>
        <dbReference type="EMBL" id="KAK6346992.1"/>
    </source>
</evidence>
<protein>
    <submittedName>
        <fullName evidence="2">Uncharacterized protein</fullName>
    </submittedName>
</protein>
<sequence length="514" mass="57157">MRLSKVNLVRKGGSDSVTQRNSASMFSADRNVVGAFWYIREELGDHQARKIARTKQLDGYRGNIFYGSAEKLWKEREIRKNSPYKLKRRIKSSETQPEVVAGRSYGLPSDDEGEMDDGAVGNSSQTVLVQQNYVSSTSHQDPLSPPLSPNHPQQNFPEQEVFGGDGRVPPMPGSFIFETDVPASPTFSSSLTESVQNMSEFLYSTPARPSYVNPGLALEHRYDTSSPLPQNSKFDMTPRQLAAFSRRKQGFEKLLERPTTPSAISDADTDEWSLSEKDRLERQRRRKDLQKFRLERQRRLRLESTQGNDEAIKGTRKRPRDDLEPVGMELEHTGTGHKKSRSSEIFAKALDPKYHALESHADIGSSGPLSALTEENDIHHAGPPDALQIDTSPEQTQSQDYGAPTPSPSPPLHPESNFPKLPQLHLPKVPSGLRKTINVSSSPAGSPSKSAASRFQDPTKTFIREDEVRARAAVDSSTFCMTFQFPPLESSLVADRPSASILNELSTHFELAAA</sequence>
<feature type="compositionally biased region" description="Polar residues" evidence="1">
    <location>
        <begin position="389"/>
        <end position="400"/>
    </location>
</feature>
<evidence type="ECO:0000256" key="1">
    <source>
        <dbReference type="SAM" id="MobiDB-lite"/>
    </source>
</evidence>
<keyword evidence="3" id="KW-1185">Reference proteome</keyword>
<proteinExistence type="predicted"/>
<feature type="region of interest" description="Disordered" evidence="1">
    <location>
        <begin position="300"/>
        <end position="343"/>
    </location>
</feature>
<dbReference type="Proteomes" id="UP001375240">
    <property type="component" value="Unassembled WGS sequence"/>
</dbReference>
<reference evidence="2 3" key="1">
    <citation type="submission" date="2019-10" db="EMBL/GenBank/DDBJ databases">
        <authorList>
            <person name="Palmer J.M."/>
        </authorList>
    </citation>
    <scope>NUCLEOTIDE SEQUENCE [LARGE SCALE GENOMIC DNA]</scope>
    <source>
        <strain evidence="2 3">TWF696</strain>
    </source>
</reference>
<dbReference type="AlphaFoldDB" id="A0AAV9UQT6"/>
<feature type="compositionally biased region" description="Basic and acidic residues" evidence="1">
    <location>
        <begin position="319"/>
        <end position="334"/>
    </location>
</feature>